<feature type="compositionally biased region" description="Polar residues" evidence="1">
    <location>
        <begin position="169"/>
        <end position="184"/>
    </location>
</feature>
<evidence type="ECO:0000256" key="1">
    <source>
        <dbReference type="SAM" id="MobiDB-lite"/>
    </source>
</evidence>
<reference evidence="3" key="1">
    <citation type="submission" date="2023-05" db="EMBL/GenBank/DDBJ databases">
        <authorList>
            <person name="Huff M."/>
        </authorList>
    </citation>
    <scope>NUCLEOTIDE SEQUENCE</scope>
</reference>
<evidence type="ECO:0000259" key="2">
    <source>
        <dbReference type="Pfam" id="PF05922"/>
    </source>
</evidence>
<gene>
    <name evidence="3" type="ORF">FPE_LOCUS31941</name>
</gene>
<dbReference type="Pfam" id="PF05922">
    <property type="entry name" value="Inhibitor_I9"/>
    <property type="match status" value="1"/>
</dbReference>
<dbReference type="Gene3D" id="3.30.70.80">
    <property type="entry name" value="Peptidase S8 propeptide/proteinase inhibitor I9"/>
    <property type="match status" value="1"/>
</dbReference>
<keyword evidence="4" id="KW-1185">Reference proteome</keyword>
<dbReference type="Proteomes" id="UP000834106">
    <property type="component" value="Chromosome 21"/>
</dbReference>
<name>A0AAD2EDX5_9LAMI</name>
<sequence length="184" mass="21025">MLSSMNMFRALINRRASRSIKTWGPAEEPAWRSFINTPLLTREQIYRLESSNLKPYIVHVAPPTGSSEDLLSYYQTFLPKTAAGEESRMHFAYDFVFKGFAAYLSTEELKAMEKIPGFWLAQEPRVMTFCALGLGSNQNMGFQKRKRAITTVKGWKSMSESMRKERSQSKTQEANLAEETNSSN</sequence>
<dbReference type="InterPro" id="IPR010259">
    <property type="entry name" value="S8pro/Inhibitor_I9"/>
</dbReference>
<feature type="domain" description="Inhibitor I9" evidence="2">
    <location>
        <begin position="56"/>
        <end position="117"/>
    </location>
</feature>
<dbReference type="InterPro" id="IPR037045">
    <property type="entry name" value="S8pro/Inhibitor_I9_sf"/>
</dbReference>
<organism evidence="3 4">
    <name type="scientific">Fraxinus pennsylvanica</name>
    <dbReference type="NCBI Taxonomy" id="56036"/>
    <lineage>
        <taxon>Eukaryota</taxon>
        <taxon>Viridiplantae</taxon>
        <taxon>Streptophyta</taxon>
        <taxon>Embryophyta</taxon>
        <taxon>Tracheophyta</taxon>
        <taxon>Spermatophyta</taxon>
        <taxon>Magnoliopsida</taxon>
        <taxon>eudicotyledons</taxon>
        <taxon>Gunneridae</taxon>
        <taxon>Pentapetalae</taxon>
        <taxon>asterids</taxon>
        <taxon>lamiids</taxon>
        <taxon>Lamiales</taxon>
        <taxon>Oleaceae</taxon>
        <taxon>Oleeae</taxon>
        <taxon>Fraxinus</taxon>
    </lineage>
</organism>
<proteinExistence type="predicted"/>
<dbReference type="AlphaFoldDB" id="A0AAD2EDX5"/>
<dbReference type="EMBL" id="OU503056">
    <property type="protein sequence ID" value="CAI9784511.1"/>
    <property type="molecule type" value="Genomic_DNA"/>
</dbReference>
<feature type="region of interest" description="Disordered" evidence="1">
    <location>
        <begin position="155"/>
        <end position="184"/>
    </location>
</feature>
<accession>A0AAD2EDX5</accession>
<evidence type="ECO:0000313" key="3">
    <source>
        <dbReference type="EMBL" id="CAI9784511.1"/>
    </source>
</evidence>
<protein>
    <recommendedName>
        <fullName evidence="2">Inhibitor I9 domain-containing protein</fullName>
    </recommendedName>
</protein>
<evidence type="ECO:0000313" key="4">
    <source>
        <dbReference type="Proteomes" id="UP000834106"/>
    </source>
</evidence>